<dbReference type="EMBL" id="BMCS01000001">
    <property type="protein sequence ID" value="GGF14350.1"/>
    <property type="molecule type" value="Genomic_DNA"/>
</dbReference>
<keyword evidence="5" id="KW-0547">Nucleotide-binding</keyword>
<keyword evidence="4 5" id="KW-0378">Hydrolase</keyword>
<evidence type="ECO:0000313" key="7">
    <source>
        <dbReference type="EMBL" id="GGF14350.1"/>
    </source>
</evidence>
<comment type="catalytic activity">
    <reaction evidence="1 5">
        <text>a ribonucleoside 5'-phosphate + H2O = a ribonucleoside + phosphate</text>
        <dbReference type="Rhea" id="RHEA:12484"/>
        <dbReference type="ChEBI" id="CHEBI:15377"/>
        <dbReference type="ChEBI" id="CHEBI:18254"/>
        <dbReference type="ChEBI" id="CHEBI:43474"/>
        <dbReference type="ChEBI" id="CHEBI:58043"/>
        <dbReference type="EC" id="3.1.3.5"/>
    </reaction>
</comment>
<dbReference type="NCBIfam" id="TIGR00087">
    <property type="entry name" value="surE"/>
    <property type="match status" value="1"/>
</dbReference>
<dbReference type="PANTHER" id="PTHR30457">
    <property type="entry name" value="5'-NUCLEOTIDASE SURE"/>
    <property type="match status" value="1"/>
</dbReference>
<protein>
    <recommendedName>
        <fullName evidence="5">5'-nucleotidase SurE</fullName>
        <ecNumber evidence="5">3.1.3.5</ecNumber>
    </recommendedName>
    <alternativeName>
        <fullName evidence="5">Nucleoside 5'-monophosphate phosphohydrolase</fullName>
    </alternativeName>
</protein>
<feature type="binding site" evidence="5">
    <location>
        <position position="11"/>
    </location>
    <ligand>
        <name>a divalent metal cation</name>
        <dbReference type="ChEBI" id="CHEBI:60240"/>
    </ligand>
</feature>
<comment type="cofactor">
    <cofactor evidence="5">
        <name>a divalent metal cation</name>
        <dbReference type="ChEBI" id="CHEBI:60240"/>
    </cofactor>
    <text evidence="5">Binds 1 divalent metal cation per subunit.</text>
</comment>
<dbReference type="PANTHER" id="PTHR30457:SF0">
    <property type="entry name" value="PHOSPHATASE, PUTATIVE (AFU_ORTHOLOGUE AFUA_4G01070)-RELATED"/>
    <property type="match status" value="1"/>
</dbReference>
<evidence type="ECO:0000256" key="4">
    <source>
        <dbReference type="ARBA" id="ARBA00022801"/>
    </source>
</evidence>
<keyword evidence="5" id="KW-0963">Cytoplasm</keyword>
<evidence type="ECO:0000259" key="6">
    <source>
        <dbReference type="Pfam" id="PF01975"/>
    </source>
</evidence>
<keyword evidence="3 5" id="KW-0479">Metal-binding</keyword>
<dbReference type="HAMAP" id="MF_00060">
    <property type="entry name" value="SurE"/>
    <property type="match status" value="1"/>
</dbReference>
<evidence type="ECO:0000256" key="3">
    <source>
        <dbReference type="ARBA" id="ARBA00022723"/>
    </source>
</evidence>
<evidence type="ECO:0000256" key="1">
    <source>
        <dbReference type="ARBA" id="ARBA00000815"/>
    </source>
</evidence>
<dbReference type="RefSeq" id="WP_188487075.1">
    <property type="nucleotide sequence ID" value="NZ_BMCS01000001.1"/>
</dbReference>
<sequence length="261" mass="26518">MSLRILLTNDDGWAAPGIRALEAGLRAAGHEVFTIAPAENQSGASARIGATGKLTVMRPDGHDNVWAVSGSPADSVIFGLSHVLSETPPDIVVSGANAGANAGQAVHFSGTVGAAVCATSFGVPAIAVSTDLAWDHAAELADFDTTTRVTVALFEWGTPADLVHEGTVLNVNVPAPGHERTPELAATQPDRLPMGRMGYSEGEGDGEFALTFAPGPPAEEGTDTAAVKSGLVSLSAVAVTGHLDDSVAAHLERVASADLTL</sequence>
<evidence type="ECO:0000313" key="8">
    <source>
        <dbReference type="Proteomes" id="UP000632454"/>
    </source>
</evidence>
<dbReference type="Pfam" id="PF01975">
    <property type="entry name" value="SurE"/>
    <property type="match status" value="1"/>
</dbReference>
<feature type="binding site" evidence="5">
    <location>
        <position position="97"/>
    </location>
    <ligand>
        <name>a divalent metal cation</name>
        <dbReference type="ChEBI" id="CHEBI:60240"/>
    </ligand>
</feature>
<feature type="domain" description="Survival protein SurE-like phosphatase/nucleotidase" evidence="6">
    <location>
        <begin position="5"/>
        <end position="187"/>
    </location>
</feature>
<comment type="similarity">
    <text evidence="2 5">Belongs to the SurE nucleotidase family.</text>
</comment>
<comment type="function">
    <text evidence="5">Nucleotidase that shows phosphatase activity on nucleoside 5'-monophosphates.</text>
</comment>
<proteinExistence type="inferred from homology"/>
<dbReference type="InterPro" id="IPR036523">
    <property type="entry name" value="SurE-like_sf"/>
</dbReference>
<keyword evidence="8" id="KW-1185">Reference proteome</keyword>
<dbReference type="InterPro" id="IPR002828">
    <property type="entry name" value="SurE-like_Pase/nucleotidase"/>
</dbReference>
<comment type="subcellular location">
    <subcellularLocation>
        <location evidence="5">Cytoplasm</location>
    </subcellularLocation>
</comment>
<evidence type="ECO:0000256" key="5">
    <source>
        <dbReference type="HAMAP-Rule" id="MF_00060"/>
    </source>
</evidence>
<reference evidence="8" key="1">
    <citation type="journal article" date="2019" name="Int. J. Syst. Evol. Microbiol.">
        <title>The Global Catalogue of Microorganisms (GCM) 10K type strain sequencing project: providing services to taxonomists for standard genome sequencing and annotation.</title>
        <authorList>
            <consortium name="The Broad Institute Genomics Platform"/>
            <consortium name="The Broad Institute Genome Sequencing Center for Infectious Disease"/>
            <person name="Wu L."/>
            <person name="Ma J."/>
        </authorList>
    </citation>
    <scope>NUCLEOTIDE SEQUENCE [LARGE SCALE GENOMIC DNA]</scope>
    <source>
        <strain evidence="8">CCM 7855</strain>
    </source>
</reference>
<feature type="binding site" evidence="5">
    <location>
        <position position="42"/>
    </location>
    <ligand>
        <name>a divalent metal cation</name>
        <dbReference type="ChEBI" id="CHEBI:60240"/>
    </ligand>
</feature>
<gene>
    <name evidence="5 7" type="primary">surE</name>
    <name evidence="7" type="ORF">GCM10007298_07930</name>
</gene>
<dbReference type="Proteomes" id="UP000632454">
    <property type="component" value="Unassembled WGS sequence"/>
</dbReference>
<organism evidence="7 8">
    <name type="scientific">Williamsia phyllosphaerae</name>
    <dbReference type="NCBI Taxonomy" id="885042"/>
    <lineage>
        <taxon>Bacteria</taxon>
        <taxon>Bacillati</taxon>
        <taxon>Actinomycetota</taxon>
        <taxon>Actinomycetes</taxon>
        <taxon>Mycobacteriales</taxon>
        <taxon>Nocardiaceae</taxon>
        <taxon>Williamsia</taxon>
    </lineage>
</organism>
<dbReference type="Gene3D" id="3.40.1210.10">
    <property type="entry name" value="Survival protein SurE-like phosphatase/nucleotidase"/>
    <property type="match status" value="1"/>
</dbReference>
<dbReference type="InterPro" id="IPR030048">
    <property type="entry name" value="SurE"/>
</dbReference>
<accession>A0ABQ1UCB1</accession>
<comment type="caution">
    <text evidence="7">The sequence shown here is derived from an EMBL/GenBank/DDBJ whole genome shotgun (WGS) entry which is preliminary data.</text>
</comment>
<dbReference type="SUPFAM" id="SSF64167">
    <property type="entry name" value="SurE-like"/>
    <property type="match status" value="1"/>
</dbReference>
<name>A0ABQ1UCB1_9NOCA</name>
<dbReference type="EC" id="3.1.3.5" evidence="5"/>
<evidence type="ECO:0000256" key="2">
    <source>
        <dbReference type="ARBA" id="ARBA00011062"/>
    </source>
</evidence>
<feature type="binding site" evidence="5">
    <location>
        <position position="10"/>
    </location>
    <ligand>
        <name>a divalent metal cation</name>
        <dbReference type="ChEBI" id="CHEBI:60240"/>
    </ligand>
</feature>